<dbReference type="GO" id="GO:0097730">
    <property type="term" value="C:non-motile cilium"/>
    <property type="evidence" value="ECO:0007669"/>
    <property type="project" value="TreeGrafter"/>
</dbReference>
<dbReference type="Proteomes" id="UP001295684">
    <property type="component" value="Unassembled WGS sequence"/>
</dbReference>
<evidence type="ECO:0000313" key="5">
    <source>
        <dbReference type="EMBL" id="CAI2382402.1"/>
    </source>
</evidence>
<dbReference type="PANTHER" id="PTHR31978:SF1">
    <property type="entry name" value="INTRAFLAGELLAR TRANSPORT PROTEIN 20 HOMOLOG"/>
    <property type="match status" value="1"/>
</dbReference>
<gene>
    <name evidence="5" type="ORF">ECRASSUSDP1_LOCUS23875</name>
</gene>
<dbReference type="GO" id="GO:0005737">
    <property type="term" value="C:cytoplasm"/>
    <property type="evidence" value="ECO:0007669"/>
    <property type="project" value="TreeGrafter"/>
</dbReference>
<keyword evidence="3" id="KW-0966">Cell projection</keyword>
<sequence length="131" mass="15301">MDKLAINITFDENNQIRVLEADKCRESENLKGECMDFLKKIVTFNDNVEQLIVILDEQAKKIEEQKLKAVGARNRIEGEEDNCRKKEQELKTLINERKMELGRLISEHESLKKIEQEQKNLIDKLSNNEAS</sequence>
<dbReference type="GO" id="GO:0061512">
    <property type="term" value="P:protein localization to cilium"/>
    <property type="evidence" value="ECO:0007669"/>
    <property type="project" value="TreeGrafter"/>
</dbReference>
<proteinExistence type="predicted"/>
<dbReference type="PANTHER" id="PTHR31978">
    <property type="entry name" value="INTRAFLAGELLAR TRANSPORT PROTEIN 20 HOMOLOG"/>
    <property type="match status" value="1"/>
</dbReference>
<evidence type="ECO:0000313" key="6">
    <source>
        <dbReference type="Proteomes" id="UP001295684"/>
    </source>
</evidence>
<dbReference type="InterPro" id="IPR028172">
    <property type="entry name" value="FT20"/>
</dbReference>
<dbReference type="AlphaFoldDB" id="A0AAD2D6H0"/>
<feature type="coiled-coil region" evidence="4">
    <location>
        <begin position="45"/>
        <end position="131"/>
    </location>
</feature>
<dbReference type="Pfam" id="PF14931">
    <property type="entry name" value="IFT20"/>
    <property type="match status" value="1"/>
</dbReference>
<keyword evidence="2 4" id="KW-0175">Coiled coil</keyword>
<dbReference type="GO" id="GO:0097546">
    <property type="term" value="C:ciliary base"/>
    <property type="evidence" value="ECO:0007669"/>
    <property type="project" value="TreeGrafter"/>
</dbReference>
<evidence type="ECO:0000256" key="2">
    <source>
        <dbReference type="ARBA" id="ARBA00023054"/>
    </source>
</evidence>
<evidence type="ECO:0000256" key="1">
    <source>
        <dbReference type="ARBA" id="ARBA00004138"/>
    </source>
</evidence>
<dbReference type="EMBL" id="CAMPGE010024575">
    <property type="protein sequence ID" value="CAI2382402.1"/>
    <property type="molecule type" value="Genomic_DNA"/>
</dbReference>
<dbReference type="GO" id="GO:0060271">
    <property type="term" value="P:cilium assembly"/>
    <property type="evidence" value="ECO:0007669"/>
    <property type="project" value="TreeGrafter"/>
</dbReference>
<comment type="subcellular location">
    <subcellularLocation>
        <location evidence="1">Cell projection</location>
        <location evidence="1">Cilium</location>
    </subcellularLocation>
</comment>
<dbReference type="GO" id="GO:0030990">
    <property type="term" value="C:intraciliary transport particle"/>
    <property type="evidence" value="ECO:0007669"/>
    <property type="project" value="TreeGrafter"/>
</dbReference>
<accession>A0AAD2D6H0</accession>
<comment type="caution">
    <text evidence="5">The sequence shown here is derived from an EMBL/GenBank/DDBJ whole genome shotgun (WGS) entry which is preliminary data.</text>
</comment>
<name>A0AAD2D6H0_EUPCR</name>
<keyword evidence="6" id="KW-1185">Reference proteome</keyword>
<dbReference type="GO" id="GO:0036064">
    <property type="term" value="C:ciliary basal body"/>
    <property type="evidence" value="ECO:0007669"/>
    <property type="project" value="TreeGrafter"/>
</dbReference>
<evidence type="ECO:0000256" key="4">
    <source>
        <dbReference type="SAM" id="Coils"/>
    </source>
</evidence>
<protein>
    <submittedName>
        <fullName evidence="5">Uncharacterized protein</fullName>
    </submittedName>
</protein>
<reference evidence="5" key="1">
    <citation type="submission" date="2023-07" db="EMBL/GenBank/DDBJ databases">
        <authorList>
            <consortium name="AG Swart"/>
            <person name="Singh M."/>
            <person name="Singh A."/>
            <person name="Seah K."/>
            <person name="Emmerich C."/>
        </authorList>
    </citation>
    <scope>NUCLEOTIDE SEQUENCE</scope>
    <source>
        <strain evidence="5">DP1</strain>
    </source>
</reference>
<organism evidence="5 6">
    <name type="scientific">Euplotes crassus</name>
    <dbReference type="NCBI Taxonomy" id="5936"/>
    <lineage>
        <taxon>Eukaryota</taxon>
        <taxon>Sar</taxon>
        <taxon>Alveolata</taxon>
        <taxon>Ciliophora</taxon>
        <taxon>Intramacronucleata</taxon>
        <taxon>Spirotrichea</taxon>
        <taxon>Hypotrichia</taxon>
        <taxon>Euplotida</taxon>
        <taxon>Euplotidae</taxon>
        <taxon>Moneuplotes</taxon>
    </lineage>
</organism>
<evidence type="ECO:0000256" key="3">
    <source>
        <dbReference type="ARBA" id="ARBA00023273"/>
    </source>
</evidence>